<evidence type="ECO:0000256" key="1">
    <source>
        <dbReference type="ARBA" id="ARBA00004141"/>
    </source>
</evidence>
<feature type="transmembrane region" description="Helical" evidence="6">
    <location>
        <begin position="583"/>
        <end position="602"/>
    </location>
</feature>
<dbReference type="InterPro" id="IPR004776">
    <property type="entry name" value="Mem_transp_PIN-like"/>
</dbReference>
<dbReference type="AlphaFoldDB" id="A0A2T0A8A0"/>
<dbReference type="PANTHER" id="PTHR31274:SF1">
    <property type="entry name" value="AGL149CP"/>
    <property type="match status" value="1"/>
</dbReference>
<feature type="region of interest" description="Disordered" evidence="5">
    <location>
        <begin position="272"/>
        <end position="293"/>
    </location>
</feature>
<gene>
    <name evidence="7" type="ORF">AAT19DRAFT_14590</name>
</gene>
<evidence type="ECO:0000256" key="4">
    <source>
        <dbReference type="ARBA" id="ARBA00023136"/>
    </source>
</evidence>
<keyword evidence="4 6" id="KW-0472">Membrane</keyword>
<feature type="transmembrane region" description="Helical" evidence="6">
    <location>
        <begin position="395"/>
        <end position="417"/>
    </location>
</feature>
<accession>A0A2T0A8A0</accession>
<dbReference type="GO" id="GO:0055085">
    <property type="term" value="P:transmembrane transport"/>
    <property type="evidence" value="ECO:0007669"/>
    <property type="project" value="InterPro"/>
</dbReference>
<protein>
    <submittedName>
        <fullName evidence="7">Auxin efflux carrier</fullName>
    </submittedName>
</protein>
<evidence type="ECO:0000256" key="3">
    <source>
        <dbReference type="ARBA" id="ARBA00022989"/>
    </source>
</evidence>
<sequence>MSSIPSTNVLIWLSVKPLIKLVIPAGLGFWLTRAGVFPVPASRGASVLILNVFLPNLLFSKIVPSITPENAKAIGPIFLVGFVYIIISLVLGVLVRVTFRTPRNFRWGILAAATWSNWGDLPTSVVQTVCASAPFAGVQDSNLAIAYVAIFILIFYITLFPMRGIHLIERDYTHPPPPLADDEQEKGALDKYRRACSKVGGFVRRRGKRSGLGLDGEESIVGEKAATPALDELHKVASTASQRRYPQATFSPLHRQTTSRSIDRSSIREIASAAHAASPADTPGQLASTAPDGPARRRLLQLERERLRTIVGSPAGSVVDDEITEVGTQSATKEVEVADEKAGARLNSVGSLDKSAVTKETAKAEDMKEIADAADDEEAEEATGVRRFLISVKGFALSLLTPPTISLVAALVCALVKPLKALFTTVPDYSWHPTAPDGNPPLAILLDTATFIGNGSVPLGLMVLGSTLGRMRIPRPISRLPLGSIFALALAKVVLLPIIGFVFVRGLATHTGLVNKDNHVLQFVMIYFSVCPTATTQCALTVVRCALSVRRSPRTDDFFSQIFAPEDGESNADILAAYLIAQYLIFAFASVVLTAISLNSIFSS</sequence>
<name>A0A2T0A8A0_RHOTO</name>
<feature type="transmembrane region" description="Helical" evidence="6">
    <location>
        <begin position="75"/>
        <end position="99"/>
    </location>
</feature>
<dbReference type="Proteomes" id="UP000239560">
    <property type="component" value="Unassembled WGS sequence"/>
</dbReference>
<feature type="transmembrane region" description="Helical" evidence="6">
    <location>
        <begin position="9"/>
        <end position="32"/>
    </location>
</feature>
<evidence type="ECO:0000313" key="7">
    <source>
        <dbReference type="EMBL" id="PRQ74237.1"/>
    </source>
</evidence>
<keyword evidence="2 6" id="KW-0812">Transmembrane</keyword>
<dbReference type="GO" id="GO:0016020">
    <property type="term" value="C:membrane"/>
    <property type="evidence" value="ECO:0007669"/>
    <property type="project" value="UniProtKB-SubCell"/>
</dbReference>
<dbReference type="PANTHER" id="PTHR31274">
    <property type="entry name" value="PROTEIN ECM3"/>
    <property type="match status" value="1"/>
</dbReference>
<dbReference type="InterPro" id="IPR040254">
    <property type="entry name" value="Ecm3-like"/>
</dbReference>
<dbReference type="EMBL" id="LCTV02000006">
    <property type="protein sequence ID" value="PRQ74237.1"/>
    <property type="molecule type" value="Genomic_DNA"/>
</dbReference>
<feature type="transmembrane region" description="Helical" evidence="6">
    <location>
        <begin position="144"/>
        <end position="162"/>
    </location>
</feature>
<comment type="caution">
    <text evidence="7">The sequence shown here is derived from an EMBL/GenBank/DDBJ whole genome shotgun (WGS) entry which is preliminary data.</text>
</comment>
<evidence type="ECO:0000256" key="5">
    <source>
        <dbReference type="SAM" id="MobiDB-lite"/>
    </source>
</evidence>
<proteinExistence type="predicted"/>
<dbReference type="OrthoDB" id="435607at2759"/>
<reference evidence="7 8" key="1">
    <citation type="journal article" date="2018" name="Elife">
        <title>Functional genomics of lipid metabolism in the oleaginous yeast Rhodosporidium toruloides.</title>
        <authorList>
            <person name="Coradetti S.T."/>
            <person name="Pinel D."/>
            <person name="Geiselman G."/>
            <person name="Ito M."/>
            <person name="Mondo S."/>
            <person name="Reilly M.C."/>
            <person name="Cheng Y.F."/>
            <person name="Bauer S."/>
            <person name="Grigoriev I."/>
            <person name="Gladden J.M."/>
            <person name="Simmons B.A."/>
            <person name="Brem R."/>
            <person name="Arkin A.P."/>
            <person name="Skerker J.M."/>
        </authorList>
    </citation>
    <scope>NUCLEOTIDE SEQUENCE [LARGE SCALE GENOMIC DNA]</scope>
    <source>
        <strain evidence="7 8">NBRC 0880</strain>
    </source>
</reference>
<feature type="transmembrane region" description="Helical" evidence="6">
    <location>
        <begin position="524"/>
        <end position="547"/>
    </location>
</feature>
<evidence type="ECO:0000313" key="8">
    <source>
        <dbReference type="Proteomes" id="UP000239560"/>
    </source>
</evidence>
<dbReference type="Pfam" id="PF03547">
    <property type="entry name" value="Mem_trans"/>
    <property type="match status" value="1"/>
</dbReference>
<evidence type="ECO:0000256" key="2">
    <source>
        <dbReference type="ARBA" id="ARBA00022692"/>
    </source>
</evidence>
<feature type="transmembrane region" description="Helical" evidence="6">
    <location>
        <begin position="442"/>
        <end position="464"/>
    </location>
</feature>
<feature type="transmembrane region" description="Helical" evidence="6">
    <location>
        <begin position="44"/>
        <end position="63"/>
    </location>
</feature>
<feature type="transmembrane region" description="Helical" evidence="6">
    <location>
        <begin position="485"/>
        <end position="504"/>
    </location>
</feature>
<organism evidence="7 8">
    <name type="scientific">Rhodotorula toruloides</name>
    <name type="common">Yeast</name>
    <name type="synonym">Rhodosporidium toruloides</name>
    <dbReference type="NCBI Taxonomy" id="5286"/>
    <lineage>
        <taxon>Eukaryota</taxon>
        <taxon>Fungi</taxon>
        <taxon>Dikarya</taxon>
        <taxon>Basidiomycota</taxon>
        <taxon>Pucciniomycotina</taxon>
        <taxon>Microbotryomycetes</taxon>
        <taxon>Sporidiobolales</taxon>
        <taxon>Sporidiobolaceae</taxon>
        <taxon>Rhodotorula</taxon>
    </lineage>
</organism>
<evidence type="ECO:0000256" key="6">
    <source>
        <dbReference type="SAM" id="Phobius"/>
    </source>
</evidence>
<comment type="subcellular location">
    <subcellularLocation>
        <location evidence="1">Membrane</location>
        <topology evidence="1">Multi-pass membrane protein</topology>
    </subcellularLocation>
</comment>
<keyword evidence="3 6" id="KW-1133">Transmembrane helix</keyword>